<gene>
    <name evidence="1" type="ORF">KK1_014813</name>
</gene>
<name>A0A151SX60_CAJCA</name>
<accession>A0A151SX60</accession>
<sequence length="80" mass="9541">MELIKLELYKNVEVQWNEKVFEEMKNLRILIIENATFLTALEHFPNSLRVLDWRCCYPSTSLPPYFNPRQVVLSYPSFSS</sequence>
<organism evidence="1 2">
    <name type="scientific">Cajanus cajan</name>
    <name type="common">Pigeon pea</name>
    <name type="synonym">Cajanus indicus</name>
    <dbReference type="NCBI Taxonomy" id="3821"/>
    <lineage>
        <taxon>Eukaryota</taxon>
        <taxon>Viridiplantae</taxon>
        <taxon>Streptophyta</taxon>
        <taxon>Embryophyta</taxon>
        <taxon>Tracheophyta</taxon>
        <taxon>Spermatophyta</taxon>
        <taxon>Magnoliopsida</taxon>
        <taxon>eudicotyledons</taxon>
        <taxon>Gunneridae</taxon>
        <taxon>Pentapetalae</taxon>
        <taxon>rosids</taxon>
        <taxon>fabids</taxon>
        <taxon>Fabales</taxon>
        <taxon>Fabaceae</taxon>
        <taxon>Papilionoideae</taxon>
        <taxon>50 kb inversion clade</taxon>
        <taxon>NPAAA clade</taxon>
        <taxon>indigoferoid/millettioid clade</taxon>
        <taxon>Phaseoleae</taxon>
        <taxon>Cajanus</taxon>
    </lineage>
</organism>
<evidence type="ECO:0000313" key="2">
    <source>
        <dbReference type="Proteomes" id="UP000075243"/>
    </source>
</evidence>
<keyword evidence="2" id="KW-1185">Reference proteome</keyword>
<evidence type="ECO:0000313" key="1">
    <source>
        <dbReference type="EMBL" id="KYP59379.1"/>
    </source>
</evidence>
<reference evidence="1 2" key="1">
    <citation type="journal article" date="2012" name="Nat. Biotechnol.">
        <title>Draft genome sequence of pigeonpea (Cajanus cajan), an orphan legume crop of resource-poor farmers.</title>
        <authorList>
            <person name="Varshney R.K."/>
            <person name="Chen W."/>
            <person name="Li Y."/>
            <person name="Bharti A.K."/>
            <person name="Saxena R.K."/>
            <person name="Schlueter J.A."/>
            <person name="Donoghue M.T."/>
            <person name="Azam S."/>
            <person name="Fan G."/>
            <person name="Whaley A.M."/>
            <person name="Farmer A.D."/>
            <person name="Sheridan J."/>
            <person name="Iwata A."/>
            <person name="Tuteja R."/>
            <person name="Penmetsa R.V."/>
            <person name="Wu W."/>
            <person name="Upadhyaya H.D."/>
            <person name="Yang S.P."/>
            <person name="Shah T."/>
            <person name="Saxena K.B."/>
            <person name="Michael T."/>
            <person name="McCombie W.R."/>
            <person name="Yang B."/>
            <person name="Zhang G."/>
            <person name="Yang H."/>
            <person name="Wang J."/>
            <person name="Spillane C."/>
            <person name="Cook D.R."/>
            <person name="May G.D."/>
            <person name="Xu X."/>
            <person name="Jackson S.A."/>
        </authorList>
    </citation>
    <scope>NUCLEOTIDE SEQUENCE [LARGE SCALE GENOMIC DNA]</scope>
    <source>
        <strain evidence="2">cv. Asha</strain>
    </source>
</reference>
<protein>
    <submittedName>
        <fullName evidence="1">Uncharacterized protein</fullName>
    </submittedName>
</protein>
<dbReference type="AlphaFoldDB" id="A0A151SX60"/>
<dbReference type="Gramene" id="C.cajan_14384.t">
    <property type="protein sequence ID" value="C.cajan_14384.t.cds1"/>
    <property type="gene ID" value="C.cajan_14384"/>
</dbReference>
<dbReference type="STRING" id="3821.A0A151SX60"/>
<dbReference type="EMBL" id="CM003612">
    <property type="protein sequence ID" value="KYP59379.1"/>
    <property type="molecule type" value="Genomic_DNA"/>
</dbReference>
<dbReference type="Proteomes" id="UP000075243">
    <property type="component" value="Chromosome 10"/>
</dbReference>
<proteinExistence type="predicted"/>